<keyword evidence="4" id="KW-0597">Phosphoprotein</keyword>
<dbReference type="GO" id="GO:0005654">
    <property type="term" value="C:nucleoplasm"/>
    <property type="evidence" value="ECO:0007669"/>
    <property type="project" value="UniProtKB-ARBA"/>
</dbReference>
<keyword evidence="5" id="KW-0507">mRNA processing</keyword>
<organism evidence="26 27">
    <name type="scientific">Holothuria leucospilota</name>
    <name type="common">Black long sea cucumber</name>
    <name type="synonym">Mertensiothuria leucospilota</name>
    <dbReference type="NCBI Taxonomy" id="206669"/>
    <lineage>
        <taxon>Eukaryota</taxon>
        <taxon>Metazoa</taxon>
        <taxon>Echinodermata</taxon>
        <taxon>Eleutherozoa</taxon>
        <taxon>Echinozoa</taxon>
        <taxon>Holothuroidea</taxon>
        <taxon>Aspidochirotacea</taxon>
        <taxon>Aspidochirotida</taxon>
        <taxon>Holothuriidae</taxon>
        <taxon>Holothuria</taxon>
    </lineage>
</organism>
<evidence type="ECO:0000256" key="8">
    <source>
        <dbReference type="ARBA" id="ARBA00022771"/>
    </source>
</evidence>
<feature type="region of interest" description="Disordered" evidence="24">
    <location>
        <begin position="398"/>
        <end position="772"/>
    </location>
</feature>
<sequence>MAGTGANSVPLGPLHPALRGQKSGGGSGESMLNAARLAAARVTANLKVPNSNMPEMKQERPVAAAYRPFPDAGDSMPSKRRKRSRWGGDEKAPVPSLIPSGISADQEKQVLLHLKIEDLSRKLRSGDLGIPPNPEDRSPSPEPIYDHNGKRLNTREYRTRKKLEEERHIAVQEALTINPEYKPPADYKPPVQKVSDRVMIPQDDHPHINFVGLLIGPRGNTLKKLEKDTGTKIMIRGKGSVKEGKVGRKDGQPLPGEDEPLHALVTASNAEAVKKAVDQITQTIKEGIEQPEGQNDLRRKQLRELAKLNGTLREEDMLRCSNCGATDHRTWQCPEKQNVTSNVLCGICGAAGHVTADCRQKANIESPFSNNQPAGQQPGGNMERAKMDSEYMSFMAELGEGPPQSQSERAGNQQQQPPASGPPPVNPPSLLQPPVSQTQNGSGQSSLGSSQNNQGPNNVGPNSNQDDRPPFTRRSPYDRNSFGSSRGPGGTSDDRGSYNDSFGSGSSQYRDNYQSGSQYGDSPRPFRGPRPLMGSQSPYSWRRDRNEDRGNQFGGPPPRRYPPPFNRRGPGGAGGPPPRGMGPGGPMPPRGPPPPGPAGIPPLMSMPPNMGPPSGMGQPRPPVPPLGYMGGPPQLGGPVGPPMNVPWGNAGGMPPVPPSSQQGLQPTAPSSQTSTSVASVAATTSTAQPVPPPLSMVAQPPPPPPSSDPQPAPPAPPGGQPFQAANNAGAMTVSSGGVSLPTQSPWQQMQQQQSVSMATSQGVSIAPPASTSAPLYPWQTAAAALEAMAAGRSQPSLPTSSAAASSAQKTSTTTTTAASTSASTVGVSMAPPTQPAVPQMAPMMGMGQMPQWSQMMYPAMGMGMGMGMMPGMGQMGMMMPPQPSMGAPMMPQQQQPMVSQGQQQQQQQQTSTAMPFQPPPPPIDSNQMASLVSAPPPPPPPP</sequence>
<feature type="region of interest" description="Disordered" evidence="24">
    <location>
        <begin position="883"/>
        <end position="942"/>
    </location>
</feature>
<keyword evidence="7" id="KW-0747">Spliceosome</keyword>
<dbReference type="PANTHER" id="PTHR11208">
    <property type="entry name" value="RNA-BINDING PROTEIN RELATED"/>
    <property type="match status" value="1"/>
</dbReference>
<dbReference type="GO" id="GO:0005681">
    <property type="term" value="C:spliceosomal complex"/>
    <property type="evidence" value="ECO:0007669"/>
    <property type="project" value="UniProtKB-KW"/>
</dbReference>
<evidence type="ECO:0000256" key="18">
    <source>
        <dbReference type="ARBA" id="ARBA00075476"/>
    </source>
</evidence>
<comment type="subcellular location">
    <subcellularLocation>
        <location evidence="1">Nucleus</location>
    </subcellularLocation>
</comment>
<feature type="domain" description="CCHC-type" evidence="25">
    <location>
        <begin position="345"/>
        <end position="360"/>
    </location>
</feature>
<keyword evidence="9" id="KW-0862">Zinc</keyword>
<dbReference type="InterPro" id="IPR045071">
    <property type="entry name" value="BBP-like"/>
</dbReference>
<dbReference type="CDD" id="cd22382">
    <property type="entry name" value="KH-I_SF1"/>
    <property type="match status" value="1"/>
</dbReference>
<feature type="compositionally biased region" description="Pro residues" evidence="24">
    <location>
        <begin position="689"/>
        <end position="719"/>
    </location>
</feature>
<keyword evidence="10 23" id="KW-0694">RNA-binding</keyword>
<dbReference type="Pfam" id="PF16275">
    <property type="entry name" value="SF1-HH"/>
    <property type="match status" value="1"/>
</dbReference>
<dbReference type="SMART" id="SM00322">
    <property type="entry name" value="KH"/>
    <property type="match status" value="1"/>
</dbReference>
<evidence type="ECO:0000256" key="3">
    <source>
        <dbReference type="ARBA" id="ARBA00022491"/>
    </source>
</evidence>
<evidence type="ECO:0000256" key="13">
    <source>
        <dbReference type="ARBA" id="ARBA00023163"/>
    </source>
</evidence>
<evidence type="ECO:0000256" key="4">
    <source>
        <dbReference type="ARBA" id="ARBA00022553"/>
    </source>
</evidence>
<evidence type="ECO:0000256" key="24">
    <source>
        <dbReference type="SAM" id="MobiDB-lite"/>
    </source>
</evidence>
<evidence type="ECO:0000256" key="12">
    <source>
        <dbReference type="ARBA" id="ARBA00023015"/>
    </source>
</evidence>
<dbReference type="Gene3D" id="4.10.60.10">
    <property type="entry name" value="Zinc finger, CCHC-type"/>
    <property type="match status" value="1"/>
</dbReference>
<feature type="compositionally biased region" description="Pro residues" evidence="24">
    <location>
        <begin position="419"/>
        <end position="431"/>
    </location>
</feature>
<feature type="region of interest" description="Disordered" evidence="24">
    <location>
        <begin position="124"/>
        <end position="151"/>
    </location>
</feature>
<dbReference type="AlphaFoldDB" id="A0A9Q0YF34"/>
<feature type="region of interest" description="Disordered" evidence="24">
    <location>
        <begin position="49"/>
        <end position="100"/>
    </location>
</feature>
<keyword evidence="6" id="KW-0479">Metal-binding</keyword>
<dbReference type="InterPro" id="IPR055256">
    <property type="entry name" value="KH_1_KHDC4/BBP-like"/>
</dbReference>
<feature type="compositionally biased region" description="Polar residues" evidence="24">
    <location>
        <begin position="498"/>
        <end position="520"/>
    </location>
</feature>
<dbReference type="GO" id="GO:0008380">
    <property type="term" value="P:RNA splicing"/>
    <property type="evidence" value="ECO:0007669"/>
    <property type="project" value="UniProtKB-KW"/>
</dbReference>
<feature type="compositionally biased region" description="Low complexity" evidence="24">
    <location>
        <begin position="741"/>
        <end position="761"/>
    </location>
</feature>
<dbReference type="PANTHER" id="PTHR11208:SF45">
    <property type="entry name" value="SPLICING FACTOR 1"/>
    <property type="match status" value="1"/>
</dbReference>
<proteinExistence type="inferred from homology"/>
<dbReference type="OrthoDB" id="10021397at2759"/>
<dbReference type="SUPFAM" id="SSF54791">
    <property type="entry name" value="Eukaryotic type KH-domain (KH-domain type I)"/>
    <property type="match status" value="1"/>
</dbReference>
<reference evidence="26" key="1">
    <citation type="submission" date="2021-10" db="EMBL/GenBank/DDBJ databases">
        <title>Tropical sea cucumber genome reveals ecological adaptation and Cuvierian tubules defense mechanism.</title>
        <authorList>
            <person name="Chen T."/>
        </authorList>
    </citation>
    <scope>NUCLEOTIDE SEQUENCE</scope>
    <source>
        <strain evidence="26">Nanhai2018</strain>
        <tissue evidence="26">Muscle</tissue>
    </source>
</reference>
<dbReference type="GO" id="GO:0048024">
    <property type="term" value="P:regulation of mRNA splicing, via spliceosome"/>
    <property type="evidence" value="ECO:0007669"/>
    <property type="project" value="TreeGrafter"/>
</dbReference>
<feature type="compositionally biased region" description="Low complexity" evidence="24">
    <location>
        <begin position="601"/>
        <end position="618"/>
    </location>
</feature>
<feature type="compositionally biased region" description="Basic and acidic residues" evidence="24">
    <location>
        <begin position="134"/>
        <end position="151"/>
    </location>
</feature>
<evidence type="ECO:0000256" key="14">
    <source>
        <dbReference type="ARBA" id="ARBA00023187"/>
    </source>
</evidence>
<comment type="function">
    <text evidence="16">Necessary for the ATP-dependent first step of spliceosome assembly. Binds to the intron branch point sequence (BPS) 5'-UACUAAC-3' of the pre-mRNA. May act as transcription repressor.</text>
</comment>
<evidence type="ECO:0000256" key="5">
    <source>
        <dbReference type="ARBA" id="ARBA00022664"/>
    </source>
</evidence>
<dbReference type="Pfam" id="PF22675">
    <property type="entry name" value="KH-I_KHDC4-BBP"/>
    <property type="match status" value="1"/>
</dbReference>
<evidence type="ECO:0000256" key="7">
    <source>
        <dbReference type="ARBA" id="ARBA00022728"/>
    </source>
</evidence>
<dbReference type="SMART" id="SM00343">
    <property type="entry name" value="ZnF_C2HC"/>
    <property type="match status" value="2"/>
</dbReference>
<evidence type="ECO:0000256" key="20">
    <source>
        <dbReference type="ARBA" id="ARBA00082911"/>
    </source>
</evidence>
<protein>
    <recommendedName>
        <fullName evidence="17">Splicing factor 1</fullName>
    </recommendedName>
    <alternativeName>
        <fullName evidence="21">Mammalian branch point-binding protein</fullName>
    </alternativeName>
    <alternativeName>
        <fullName evidence="20">Transcription factor ZFM1</fullName>
    </alternativeName>
    <alternativeName>
        <fullName evidence="19">Zinc finger gene in MEN1 locus</fullName>
    </alternativeName>
    <alternativeName>
        <fullName evidence="18">Zinc finger protein 162</fullName>
    </alternativeName>
</protein>
<dbReference type="PROSITE" id="PS50084">
    <property type="entry name" value="KH_TYPE_1"/>
    <property type="match status" value="1"/>
</dbReference>
<evidence type="ECO:0000256" key="21">
    <source>
        <dbReference type="ARBA" id="ARBA00083224"/>
    </source>
</evidence>
<name>A0A9Q0YF34_HOLLE</name>
<evidence type="ECO:0000256" key="1">
    <source>
        <dbReference type="ARBA" id="ARBA00004123"/>
    </source>
</evidence>
<evidence type="ECO:0000256" key="15">
    <source>
        <dbReference type="ARBA" id="ARBA00023242"/>
    </source>
</evidence>
<keyword evidence="27" id="KW-1185">Reference proteome</keyword>
<keyword evidence="14" id="KW-0508">mRNA splicing</keyword>
<dbReference type="InterPro" id="IPR001878">
    <property type="entry name" value="Znf_CCHC"/>
</dbReference>
<feature type="compositionally biased region" description="Gly residues" evidence="24">
    <location>
        <begin position="628"/>
        <end position="638"/>
    </location>
</feature>
<dbReference type="InterPro" id="IPR036612">
    <property type="entry name" value="KH_dom_type_1_sf"/>
</dbReference>
<dbReference type="GO" id="GO:0006397">
    <property type="term" value="P:mRNA processing"/>
    <property type="evidence" value="ECO:0007669"/>
    <property type="project" value="UniProtKB-KW"/>
</dbReference>
<dbReference type="InterPro" id="IPR036875">
    <property type="entry name" value="Znf_CCHC_sf"/>
</dbReference>
<evidence type="ECO:0000256" key="11">
    <source>
        <dbReference type="ARBA" id="ARBA00022990"/>
    </source>
</evidence>
<dbReference type="Proteomes" id="UP001152320">
    <property type="component" value="Chromosome 22"/>
</dbReference>
<evidence type="ECO:0000256" key="17">
    <source>
        <dbReference type="ARBA" id="ARBA00074240"/>
    </source>
</evidence>
<dbReference type="EMBL" id="JAIZAY010000022">
    <property type="protein sequence ID" value="KAJ8020321.1"/>
    <property type="molecule type" value="Genomic_DNA"/>
</dbReference>
<dbReference type="InterPro" id="IPR004087">
    <property type="entry name" value="KH_dom"/>
</dbReference>
<keyword evidence="3" id="KW-0678">Repressor</keyword>
<comment type="similarity">
    <text evidence="2">Belongs to the BBP/SF1 family.</text>
</comment>
<feature type="compositionally biased region" description="Low complexity" evidence="24">
    <location>
        <begin position="432"/>
        <end position="464"/>
    </location>
</feature>
<feature type="region of interest" description="Disordered" evidence="24">
    <location>
        <begin position="793"/>
        <end position="833"/>
    </location>
</feature>
<feature type="compositionally biased region" description="Low complexity" evidence="24">
    <location>
        <begin position="883"/>
        <end position="909"/>
    </location>
</feature>
<dbReference type="PROSITE" id="PS50158">
    <property type="entry name" value="ZF_CCHC"/>
    <property type="match status" value="1"/>
</dbReference>
<feature type="compositionally biased region" description="Low complexity" evidence="24">
    <location>
        <begin position="799"/>
        <end position="824"/>
    </location>
</feature>
<comment type="caution">
    <text evidence="26">The sequence shown here is derived from an EMBL/GenBank/DDBJ whole genome shotgun (WGS) entry which is preliminary data.</text>
</comment>
<dbReference type="Gene3D" id="6.10.140.1790">
    <property type="match status" value="1"/>
</dbReference>
<keyword evidence="11" id="KW-0007">Acetylation</keyword>
<evidence type="ECO:0000313" key="27">
    <source>
        <dbReference type="Proteomes" id="UP001152320"/>
    </source>
</evidence>
<feature type="compositionally biased region" description="Pro residues" evidence="24">
    <location>
        <begin position="575"/>
        <end position="600"/>
    </location>
</feature>
<evidence type="ECO:0000256" key="22">
    <source>
        <dbReference type="PROSITE-ProRule" id="PRU00047"/>
    </source>
</evidence>
<evidence type="ECO:0000256" key="6">
    <source>
        <dbReference type="ARBA" id="ARBA00022723"/>
    </source>
</evidence>
<keyword evidence="8 22" id="KW-0863">Zinc-finger</keyword>
<evidence type="ECO:0000256" key="23">
    <source>
        <dbReference type="PROSITE-ProRule" id="PRU00117"/>
    </source>
</evidence>
<dbReference type="InterPro" id="IPR032570">
    <property type="entry name" value="SF1-HH"/>
</dbReference>
<dbReference type="SUPFAM" id="SSF57756">
    <property type="entry name" value="Retrovirus zinc finger-like domains"/>
    <property type="match status" value="1"/>
</dbReference>
<keyword evidence="13" id="KW-0804">Transcription</keyword>
<gene>
    <name evidence="26" type="ORF">HOLleu_39887</name>
</gene>
<evidence type="ECO:0000256" key="16">
    <source>
        <dbReference type="ARBA" id="ARBA00055181"/>
    </source>
</evidence>
<feature type="compositionally biased region" description="Basic and acidic residues" evidence="24">
    <location>
        <begin position="541"/>
        <end position="550"/>
    </location>
</feature>
<dbReference type="GO" id="GO:0008270">
    <property type="term" value="F:zinc ion binding"/>
    <property type="evidence" value="ECO:0007669"/>
    <property type="project" value="UniProtKB-KW"/>
</dbReference>
<evidence type="ECO:0000256" key="19">
    <source>
        <dbReference type="ARBA" id="ARBA00075641"/>
    </source>
</evidence>
<feature type="compositionally biased region" description="Pro residues" evidence="24">
    <location>
        <begin position="555"/>
        <end position="565"/>
    </location>
</feature>
<evidence type="ECO:0000256" key="10">
    <source>
        <dbReference type="ARBA" id="ARBA00022884"/>
    </source>
</evidence>
<dbReference type="FunFam" id="3.30.1370.10:FF:000016">
    <property type="entry name" value="Putative splicing factor 1"/>
    <property type="match status" value="1"/>
</dbReference>
<keyword evidence="12" id="KW-0805">Transcription regulation</keyword>
<evidence type="ECO:0000256" key="2">
    <source>
        <dbReference type="ARBA" id="ARBA00010382"/>
    </source>
</evidence>
<dbReference type="Gene3D" id="3.30.1370.10">
    <property type="entry name" value="K Homology domain, type 1"/>
    <property type="match status" value="1"/>
</dbReference>
<evidence type="ECO:0000313" key="26">
    <source>
        <dbReference type="EMBL" id="KAJ8020321.1"/>
    </source>
</evidence>
<feature type="compositionally biased region" description="Low complexity" evidence="24">
    <location>
        <begin position="665"/>
        <end position="688"/>
    </location>
</feature>
<dbReference type="GO" id="GO:0003729">
    <property type="term" value="F:mRNA binding"/>
    <property type="evidence" value="ECO:0007669"/>
    <property type="project" value="TreeGrafter"/>
</dbReference>
<evidence type="ECO:0000256" key="9">
    <source>
        <dbReference type="ARBA" id="ARBA00022833"/>
    </source>
</evidence>
<keyword evidence="15" id="KW-0539">Nucleus</keyword>
<dbReference type="InterPro" id="IPR047086">
    <property type="entry name" value="SF1-HH_sf"/>
</dbReference>
<feature type="region of interest" description="Disordered" evidence="24">
    <location>
        <begin position="1"/>
        <end position="32"/>
    </location>
</feature>
<evidence type="ECO:0000259" key="25">
    <source>
        <dbReference type="PROSITE" id="PS50158"/>
    </source>
</evidence>
<accession>A0A9Q0YF34</accession>